<dbReference type="GO" id="GO:0004141">
    <property type="term" value="F:dethiobiotin synthase activity"/>
    <property type="evidence" value="ECO:0007669"/>
    <property type="project" value="UniProtKB-UniRule"/>
</dbReference>
<comment type="subunit">
    <text evidence="8">Homodimer.</text>
</comment>
<comment type="catalytic activity">
    <reaction evidence="8">
        <text>(7R,8S)-7,8-diammoniononanoate + CO2 + ATP = (4R,5S)-dethiobiotin + ADP + phosphate + 3 H(+)</text>
        <dbReference type="Rhea" id="RHEA:15805"/>
        <dbReference type="ChEBI" id="CHEBI:15378"/>
        <dbReference type="ChEBI" id="CHEBI:16526"/>
        <dbReference type="ChEBI" id="CHEBI:30616"/>
        <dbReference type="ChEBI" id="CHEBI:43474"/>
        <dbReference type="ChEBI" id="CHEBI:149469"/>
        <dbReference type="ChEBI" id="CHEBI:149473"/>
        <dbReference type="ChEBI" id="CHEBI:456216"/>
        <dbReference type="EC" id="6.3.3.3"/>
    </reaction>
</comment>
<keyword evidence="2 8" id="KW-0436">Ligase</keyword>
<comment type="function">
    <text evidence="8">Catalyzes a mechanistically unusual reaction, the ATP-dependent insertion of CO2 between the N7 and N8 nitrogen atoms of 7,8-diaminopelargonic acid (DAPA, also called 7,8-diammoniononanoate) to form a ureido ring.</text>
</comment>
<evidence type="ECO:0000256" key="2">
    <source>
        <dbReference type="ARBA" id="ARBA00022598"/>
    </source>
</evidence>
<evidence type="ECO:0000256" key="4">
    <source>
        <dbReference type="ARBA" id="ARBA00022741"/>
    </source>
</evidence>
<evidence type="ECO:0000313" key="9">
    <source>
        <dbReference type="EMBL" id="MYN16845.1"/>
    </source>
</evidence>
<feature type="active site" evidence="8">
    <location>
        <position position="65"/>
    </location>
</feature>
<comment type="pathway">
    <text evidence="8">Cofactor biosynthesis; biotin biosynthesis; biotin from 7,8-diaminononanoate: step 1/2.</text>
</comment>
<dbReference type="GO" id="GO:0005829">
    <property type="term" value="C:cytosol"/>
    <property type="evidence" value="ECO:0007669"/>
    <property type="project" value="TreeGrafter"/>
</dbReference>
<feature type="binding site" evidence="8">
    <location>
        <position position="82"/>
    </location>
    <ligand>
        <name>ATP</name>
        <dbReference type="ChEBI" id="CHEBI:30616"/>
    </ligand>
</feature>
<comment type="similarity">
    <text evidence="8">Belongs to the dethiobiotin synthetase family.</text>
</comment>
<dbReference type="Proteomes" id="UP000484875">
    <property type="component" value="Unassembled WGS sequence"/>
</dbReference>
<feature type="binding site" evidence="8">
    <location>
        <position position="82"/>
    </location>
    <ligand>
        <name>Mg(2+)</name>
        <dbReference type="ChEBI" id="CHEBI:18420"/>
    </ligand>
</feature>
<dbReference type="PANTHER" id="PTHR43210:SF5">
    <property type="entry name" value="DETHIOBIOTIN SYNTHETASE"/>
    <property type="match status" value="1"/>
</dbReference>
<dbReference type="InterPro" id="IPR004472">
    <property type="entry name" value="DTB_synth_BioD"/>
</dbReference>
<feature type="binding site" evidence="8">
    <location>
        <begin position="40"/>
        <end position="45"/>
    </location>
    <ligand>
        <name>ATP</name>
        <dbReference type="ChEBI" id="CHEBI:30616"/>
    </ligand>
</feature>
<proteinExistence type="inferred from homology"/>
<dbReference type="NCBIfam" id="TIGR00347">
    <property type="entry name" value="bioD"/>
    <property type="match status" value="1"/>
</dbReference>
<organism evidence="9 10">
    <name type="scientific">Duganella vulcania</name>
    <dbReference type="NCBI Taxonomy" id="2692166"/>
    <lineage>
        <taxon>Bacteria</taxon>
        <taxon>Pseudomonadati</taxon>
        <taxon>Pseudomonadota</taxon>
        <taxon>Betaproteobacteria</taxon>
        <taxon>Burkholderiales</taxon>
        <taxon>Oxalobacteraceae</taxon>
        <taxon>Telluria group</taxon>
        <taxon>Duganella</taxon>
    </lineage>
</organism>
<dbReference type="HAMAP" id="MF_00336">
    <property type="entry name" value="BioD"/>
    <property type="match status" value="1"/>
</dbReference>
<feature type="binding site" evidence="8">
    <location>
        <position position="44"/>
    </location>
    <ligand>
        <name>Mg(2+)</name>
        <dbReference type="ChEBI" id="CHEBI:18420"/>
    </ligand>
</feature>
<reference evidence="9 10" key="1">
    <citation type="submission" date="2019-12" db="EMBL/GenBank/DDBJ databases">
        <title>Novel species isolated from a subtropical stream in China.</title>
        <authorList>
            <person name="Lu H."/>
        </authorList>
    </citation>
    <scope>NUCLEOTIDE SEQUENCE [LARGE SCALE GENOMIC DNA]</scope>
    <source>
        <strain evidence="9 10">FT107W</strain>
    </source>
</reference>
<feature type="binding site" evidence="8">
    <location>
        <begin position="203"/>
        <end position="204"/>
    </location>
    <ligand>
        <name>ATP</name>
        <dbReference type="ChEBI" id="CHEBI:30616"/>
    </ligand>
</feature>
<dbReference type="PIRSF" id="PIRSF006755">
    <property type="entry name" value="DTB_synth"/>
    <property type="match status" value="1"/>
</dbReference>
<keyword evidence="6 8" id="KW-0067">ATP-binding</keyword>
<comment type="caution">
    <text evidence="8">Lacks conserved residue(s) required for the propagation of feature annotation.</text>
</comment>
<dbReference type="RefSeq" id="WP_161089527.1">
    <property type="nucleotide sequence ID" value="NZ_WWCV01000012.1"/>
</dbReference>
<feature type="binding site" evidence="8">
    <location>
        <begin position="143"/>
        <end position="146"/>
    </location>
    <ligand>
        <name>ATP</name>
        <dbReference type="ChEBI" id="CHEBI:30616"/>
    </ligand>
</feature>
<dbReference type="UniPathway" id="UPA00078">
    <property type="reaction ID" value="UER00161"/>
</dbReference>
<sequence length="260" mass="27196">MSLDDPVIAVVTPQTQVQPAPAATGIPPRFSCFVTGTDTEIGKTLVSSAMLHALVQAGVRACGMKPVAAGAELRDGAWHNDDCDQLAAAGNVHLLQSITTPFLLKEPAAPHIAAALEGVTISPVPILAAYIEINAASDASVVEGVGGFRVPLNDDFDTADLAEQLDLPVVLVVGLRLGCISHALLTVEAIEARGLRLAGWVANETQDDMAFADENVAALEQRISAPLLGRVPRLAEPSAQAAAEHLDFTQLPNWPAQNKL</sequence>
<keyword evidence="4 8" id="KW-0547">Nucleotide-binding</keyword>
<dbReference type="Gene3D" id="3.40.50.300">
    <property type="entry name" value="P-loop containing nucleotide triphosphate hydrolases"/>
    <property type="match status" value="1"/>
</dbReference>
<dbReference type="Pfam" id="PF13500">
    <property type="entry name" value="AAA_26"/>
    <property type="match status" value="1"/>
</dbReference>
<accession>A0A845HGY7</accession>
<protein>
    <recommendedName>
        <fullName evidence="8">ATP-dependent dethiobiotin synthetase BioD</fullName>
        <ecNumber evidence="8">6.3.3.3</ecNumber>
    </recommendedName>
    <alternativeName>
        <fullName evidence="8">DTB synthetase</fullName>
        <shortName evidence="8">DTBS</shortName>
    </alternativeName>
    <alternativeName>
        <fullName evidence="8">Dethiobiotin synthase</fullName>
    </alternativeName>
</protein>
<dbReference type="CDD" id="cd03109">
    <property type="entry name" value="DTBS"/>
    <property type="match status" value="1"/>
</dbReference>
<dbReference type="GO" id="GO:0009102">
    <property type="term" value="P:biotin biosynthetic process"/>
    <property type="evidence" value="ECO:0007669"/>
    <property type="project" value="UniProtKB-UniRule"/>
</dbReference>
<feature type="binding site" evidence="8">
    <location>
        <begin position="232"/>
        <end position="234"/>
    </location>
    <ligand>
        <name>ATP</name>
        <dbReference type="ChEBI" id="CHEBI:30616"/>
    </ligand>
</feature>
<feature type="binding site" evidence="8">
    <location>
        <position position="143"/>
    </location>
    <ligand>
        <name>Mg(2+)</name>
        <dbReference type="ChEBI" id="CHEBI:18420"/>
    </ligand>
</feature>
<keyword evidence="3 8" id="KW-0479">Metal-binding</keyword>
<name>A0A845HGY7_9BURK</name>
<keyword evidence="10" id="KW-1185">Reference proteome</keyword>
<dbReference type="SUPFAM" id="SSF52540">
    <property type="entry name" value="P-loop containing nucleoside triphosphate hydrolases"/>
    <property type="match status" value="1"/>
</dbReference>
<evidence type="ECO:0000256" key="5">
    <source>
        <dbReference type="ARBA" id="ARBA00022756"/>
    </source>
</evidence>
<dbReference type="EMBL" id="WWCV01000012">
    <property type="protein sequence ID" value="MYN16845.1"/>
    <property type="molecule type" value="Genomic_DNA"/>
</dbReference>
<evidence type="ECO:0000256" key="8">
    <source>
        <dbReference type="HAMAP-Rule" id="MF_00336"/>
    </source>
</evidence>
<dbReference type="AlphaFoldDB" id="A0A845HGY7"/>
<evidence type="ECO:0000256" key="7">
    <source>
        <dbReference type="ARBA" id="ARBA00022842"/>
    </source>
</evidence>
<dbReference type="FunFam" id="3.40.50.300:FF:000292">
    <property type="entry name" value="ATP-dependent dethiobiotin synthetase BioD"/>
    <property type="match status" value="1"/>
</dbReference>
<comment type="cofactor">
    <cofactor evidence="8">
        <name>Mg(2+)</name>
        <dbReference type="ChEBI" id="CHEBI:18420"/>
    </cofactor>
</comment>
<dbReference type="GO" id="GO:0042803">
    <property type="term" value="F:protein homodimerization activity"/>
    <property type="evidence" value="ECO:0007669"/>
    <property type="project" value="UniProtKB-ARBA"/>
</dbReference>
<keyword evidence="5 8" id="KW-0093">Biotin biosynthesis</keyword>
<keyword evidence="1 8" id="KW-0963">Cytoplasm</keyword>
<evidence type="ECO:0000256" key="3">
    <source>
        <dbReference type="ARBA" id="ARBA00022723"/>
    </source>
</evidence>
<dbReference type="EC" id="6.3.3.3" evidence="8"/>
<dbReference type="PANTHER" id="PTHR43210">
    <property type="entry name" value="DETHIOBIOTIN SYNTHETASE"/>
    <property type="match status" value="1"/>
</dbReference>
<comment type="caution">
    <text evidence="9">The sequence shown here is derived from an EMBL/GenBank/DDBJ whole genome shotgun (WGS) entry which is preliminary data.</text>
</comment>
<dbReference type="InterPro" id="IPR027417">
    <property type="entry name" value="P-loop_NTPase"/>
</dbReference>
<comment type="subcellular location">
    <subcellularLocation>
        <location evidence="8">Cytoplasm</location>
    </subcellularLocation>
</comment>
<gene>
    <name evidence="8 9" type="primary">bioD</name>
    <name evidence="9" type="ORF">GTP81_08780</name>
</gene>
<evidence type="ECO:0000313" key="10">
    <source>
        <dbReference type="Proteomes" id="UP000484875"/>
    </source>
</evidence>
<dbReference type="GO" id="GO:0005524">
    <property type="term" value="F:ATP binding"/>
    <property type="evidence" value="ECO:0007669"/>
    <property type="project" value="UniProtKB-UniRule"/>
</dbReference>
<dbReference type="GO" id="GO:0000287">
    <property type="term" value="F:magnesium ion binding"/>
    <property type="evidence" value="ECO:0007669"/>
    <property type="project" value="UniProtKB-UniRule"/>
</dbReference>
<evidence type="ECO:0000256" key="1">
    <source>
        <dbReference type="ARBA" id="ARBA00022490"/>
    </source>
</evidence>
<keyword evidence="7 8" id="KW-0460">Magnesium</keyword>
<evidence type="ECO:0000256" key="6">
    <source>
        <dbReference type="ARBA" id="ARBA00022840"/>
    </source>
</evidence>